<dbReference type="Proteomes" id="UP000764110">
    <property type="component" value="Unassembled WGS sequence"/>
</dbReference>
<keyword evidence="5" id="KW-0256">Endoplasmic reticulum</keyword>
<evidence type="ECO:0000256" key="1">
    <source>
        <dbReference type="ARBA" id="ARBA00004477"/>
    </source>
</evidence>
<sequence>MAPKKNTRDRVATPSPAAVPVQEAPAAPAVSSLPAKTTHKGGRANWDEVLLNIYQYYMKETPQRTKLIDVFLLFLIAVGGLQFVYCVLAGNYVRFFIALDRDRYGTYLLTPEGSRLMLFCRASVLRLVSLF</sequence>
<evidence type="ECO:0000256" key="8">
    <source>
        <dbReference type="SAM" id="MobiDB-lite"/>
    </source>
</evidence>
<dbReference type="GO" id="GO:0008250">
    <property type="term" value="C:oligosaccharyltransferase complex"/>
    <property type="evidence" value="ECO:0007669"/>
    <property type="project" value="InterPro"/>
</dbReference>
<keyword evidence="7 9" id="KW-0472">Membrane</keyword>
<evidence type="ECO:0000313" key="10">
    <source>
        <dbReference type="EMBL" id="KAH0595498.1"/>
    </source>
</evidence>
<feature type="region of interest" description="Disordered" evidence="8">
    <location>
        <begin position="1"/>
        <end position="40"/>
    </location>
</feature>
<evidence type="ECO:0000256" key="9">
    <source>
        <dbReference type="SAM" id="Phobius"/>
    </source>
</evidence>
<evidence type="ECO:0000256" key="3">
    <source>
        <dbReference type="ARBA" id="ARBA00009386"/>
    </source>
</evidence>
<feature type="compositionally biased region" description="Basic and acidic residues" evidence="8">
    <location>
        <begin position="1"/>
        <end position="11"/>
    </location>
</feature>
<dbReference type="Pfam" id="PF02109">
    <property type="entry name" value="DAD"/>
    <property type="match status" value="1"/>
</dbReference>
<feature type="transmembrane region" description="Helical" evidence="9">
    <location>
        <begin position="67"/>
        <end position="93"/>
    </location>
</feature>
<dbReference type="InterPro" id="IPR003038">
    <property type="entry name" value="DAD/Ost2"/>
</dbReference>
<keyword evidence="4 9" id="KW-0812">Transmembrane</keyword>
<comment type="subcellular location">
    <subcellularLocation>
        <location evidence="1">Endoplasmic reticulum membrane</location>
        <topology evidence="1">Multi-pass membrane protein</topology>
    </subcellularLocation>
</comment>
<dbReference type="EMBL" id="JACEFI010000012">
    <property type="protein sequence ID" value="KAH0595498.1"/>
    <property type="molecule type" value="Genomic_DNA"/>
</dbReference>
<evidence type="ECO:0000256" key="5">
    <source>
        <dbReference type="ARBA" id="ARBA00022824"/>
    </source>
</evidence>
<comment type="pathway">
    <text evidence="2">Protein modification; protein glycosylation.</text>
</comment>
<keyword evidence="6 9" id="KW-1133">Transmembrane helix</keyword>
<evidence type="ECO:0000256" key="4">
    <source>
        <dbReference type="ARBA" id="ARBA00022692"/>
    </source>
</evidence>
<keyword evidence="11" id="KW-1185">Reference proteome</keyword>
<evidence type="ECO:0000256" key="7">
    <source>
        <dbReference type="ARBA" id="ARBA00023136"/>
    </source>
</evidence>
<proteinExistence type="inferred from homology"/>
<feature type="compositionally biased region" description="Low complexity" evidence="8">
    <location>
        <begin position="14"/>
        <end position="35"/>
    </location>
</feature>
<organism evidence="10 11">
    <name type="scientific">Metarhizium humberi</name>
    <dbReference type="NCBI Taxonomy" id="2596975"/>
    <lineage>
        <taxon>Eukaryota</taxon>
        <taxon>Fungi</taxon>
        <taxon>Dikarya</taxon>
        <taxon>Ascomycota</taxon>
        <taxon>Pezizomycotina</taxon>
        <taxon>Sordariomycetes</taxon>
        <taxon>Hypocreomycetidae</taxon>
        <taxon>Hypocreales</taxon>
        <taxon>Clavicipitaceae</taxon>
        <taxon>Metarhizium</taxon>
    </lineage>
</organism>
<protein>
    <submittedName>
        <fullName evidence="10">Uncharacterized protein</fullName>
    </submittedName>
</protein>
<evidence type="ECO:0000256" key="6">
    <source>
        <dbReference type="ARBA" id="ARBA00022989"/>
    </source>
</evidence>
<evidence type="ECO:0000313" key="11">
    <source>
        <dbReference type="Proteomes" id="UP000764110"/>
    </source>
</evidence>
<comment type="similarity">
    <text evidence="3">Belongs to the DAD/OST2 family.</text>
</comment>
<dbReference type="AlphaFoldDB" id="A0A9P8M7T8"/>
<reference evidence="10 11" key="1">
    <citation type="submission" date="2020-07" db="EMBL/GenBank/DDBJ databases">
        <title>Metarhizium humberi genome.</title>
        <authorList>
            <person name="Lysoe E."/>
        </authorList>
    </citation>
    <scope>NUCLEOTIDE SEQUENCE [LARGE SCALE GENOMIC DNA]</scope>
    <source>
        <strain evidence="10 11">ESALQ1638</strain>
    </source>
</reference>
<comment type="caution">
    <text evidence="10">The sequence shown here is derived from an EMBL/GenBank/DDBJ whole genome shotgun (WGS) entry which is preliminary data.</text>
</comment>
<name>A0A9P8M7T8_9HYPO</name>
<evidence type="ECO:0000256" key="2">
    <source>
        <dbReference type="ARBA" id="ARBA00004922"/>
    </source>
</evidence>
<gene>
    <name evidence="10" type="ORF">MHUMG1_06673</name>
</gene>
<accession>A0A9P8M7T8</accession>